<dbReference type="PANTHER" id="PTHR46632:SF3">
    <property type="entry name" value="E3 UBIQUITIN-PROTEIN LIGASE SINA-LIKE 7-RELATED"/>
    <property type="match status" value="1"/>
</dbReference>
<gene>
    <name evidence="7" type="ORF">TAV2_LOCUS10896</name>
</gene>
<name>A0AAU9RU14_THLAR</name>
<evidence type="ECO:0000313" key="8">
    <source>
        <dbReference type="Proteomes" id="UP000836841"/>
    </source>
</evidence>
<evidence type="ECO:0000256" key="2">
    <source>
        <dbReference type="ARBA" id="ARBA00022771"/>
    </source>
</evidence>
<dbReference type="PANTHER" id="PTHR46632">
    <property type="entry name" value="E3 UBIQUITIN-PROTEIN LIGASE SINA-LIKE 4"/>
    <property type="match status" value="1"/>
</dbReference>
<dbReference type="InterPro" id="IPR013010">
    <property type="entry name" value="Znf_SIAH"/>
</dbReference>
<feature type="domain" description="SIAH-type" evidence="6">
    <location>
        <begin position="42"/>
        <end position="100"/>
    </location>
</feature>
<evidence type="ECO:0000313" key="7">
    <source>
        <dbReference type="EMBL" id="CAH2051371.1"/>
    </source>
</evidence>
<keyword evidence="8" id="KW-1185">Reference proteome</keyword>
<keyword evidence="2 5" id="KW-0863">Zinc-finger</keyword>
<dbReference type="InterPro" id="IPR013083">
    <property type="entry name" value="Znf_RING/FYVE/PHD"/>
</dbReference>
<keyword evidence="3" id="KW-0862">Zinc</keyword>
<dbReference type="Pfam" id="PF21361">
    <property type="entry name" value="Sina_ZnF"/>
    <property type="match status" value="1"/>
</dbReference>
<accession>A0AAU9RU14</accession>
<proteinExistence type="predicted"/>
<dbReference type="PROSITE" id="PS51081">
    <property type="entry name" value="ZF_SIAH"/>
    <property type="match status" value="1"/>
</dbReference>
<keyword evidence="1" id="KW-0479">Metal-binding</keyword>
<dbReference type="EMBL" id="OU466859">
    <property type="protein sequence ID" value="CAH2051371.1"/>
    <property type="molecule type" value="Genomic_DNA"/>
</dbReference>
<dbReference type="AlphaFoldDB" id="A0AAU9RU14"/>
<protein>
    <recommendedName>
        <fullName evidence="6">SIAH-type domain-containing protein</fullName>
    </recommendedName>
</protein>
<dbReference type="Proteomes" id="UP000836841">
    <property type="component" value="Chromosome 3"/>
</dbReference>
<dbReference type="SUPFAM" id="SSF49599">
    <property type="entry name" value="TRAF domain-like"/>
    <property type="match status" value="1"/>
</dbReference>
<organism evidence="7 8">
    <name type="scientific">Thlaspi arvense</name>
    <name type="common">Field penny-cress</name>
    <dbReference type="NCBI Taxonomy" id="13288"/>
    <lineage>
        <taxon>Eukaryota</taxon>
        <taxon>Viridiplantae</taxon>
        <taxon>Streptophyta</taxon>
        <taxon>Embryophyta</taxon>
        <taxon>Tracheophyta</taxon>
        <taxon>Spermatophyta</taxon>
        <taxon>Magnoliopsida</taxon>
        <taxon>eudicotyledons</taxon>
        <taxon>Gunneridae</taxon>
        <taxon>Pentapetalae</taxon>
        <taxon>rosids</taxon>
        <taxon>malvids</taxon>
        <taxon>Brassicales</taxon>
        <taxon>Brassicaceae</taxon>
        <taxon>Thlaspideae</taxon>
        <taxon>Thlaspi</taxon>
    </lineage>
</organism>
<dbReference type="InterPro" id="IPR044286">
    <property type="entry name" value="SINL_plant"/>
</dbReference>
<comment type="function">
    <text evidence="4">E3 ubiquitin-protein ligase that mediates ubiquitination and subsequent proteasomal degradation of target proteins. E3 ubiquitin ligases accept ubiquitin from an E2 ubiquitin-conjugating enzyme in the form of a thioester and then directly transfers the ubiquitin to targeted substrates. It probably triggers the ubiquitin-mediated degradation of different substrates.</text>
</comment>
<evidence type="ECO:0000256" key="5">
    <source>
        <dbReference type="PROSITE-ProRule" id="PRU00455"/>
    </source>
</evidence>
<dbReference type="Gene3D" id="3.30.40.10">
    <property type="entry name" value="Zinc/RING finger domain, C3HC4 (zinc finger)"/>
    <property type="match status" value="1"/>
</dbReference>
<evidence type="ECO:0000256" key="1">
    <source>
        <dbReference type="ARBA" id="ARBA00022723"/>
    </source>
</evidence>
<evidence type="ECO:0000259" key="6">
    <source>
        <dbReference type="PROSITE" id="PS51081"/>
    </source>
</evidence>
<dbReference type="GO" id="GO:0008270">
    <property type="term" value="F:zinc ion binding"/>
    <property type="evidence" value="ECO:0007669"/>
    <property type="project" value="UniProtKB-KW"/>
</dbReference>
<reference evidence="7 8" key="1">
    <citation type="submission" date="2022-03" db="EMBL/GenBank/DDBJ databases">
        <authorList>
            <person name="Nunn A."/>
            <person name="Chopra R."/>
            <person name="Nunn A."/>
            <person name="Contreras Garrido A."/>
        </authorList>
    </citation>
    <scope>NUCLEOTIDE SEQUENCE [LARGE SCALE GENOMIC DNA]</scope>
</reference>
<sequence length="217" mass="24076">MFCDNGHLACASCCPKLNGKCPACALPIGHVRCRAMESVLISVFVPCPNAMFGCAKNVTYGTESIHEKECVFSRCSCPALDCDYTGSYKDLWGHYDTHQKKGLKNLGQRLATRLTCGDSFIARMNISDKILIKIQEGVFDETTVRSAVFQGAVWCVCNCKLHCTTFSGSRKVLVLYLLHCGRTHHVLQISRSKEDLQSEFSNPSGEFHVDPSKLLAW</sequence>
<evidence type="ECO:0000256" key="4">
    <source>
        <dbReference type="ARBA" id="ARBA00024004"/>
    </source>
</evidence>
<evidence type="ECO:0000256" key="3">
    <source>
        <dbReference type="ARBA" id="ARBA00022833"/>
    </source>
</evidence>